<protein>
    <submittedName>
        <fullName evidence="1">(northern house mosquito) hypothetical protein</fullName>
    </submittedName>
</protein>
<accession>A0A8D8FXC4</accession>
<dbReference type="EMBL" id="HBUE01335891">
    <property type="protein sequence ID" value="CAG6595891.1"/>
    <property type="molecule type" value="Transcribed_RNA"/>
</dbReference>
<proteinExistence type="predicted"/>
<organism evidence="1">
    <name type="scientific">Culex pipiens</name>
    <name type="common">House mosquito</name>
    <dbReference type="NCBI Taxonomy" id="7175"/>
    <lineage>
        <taxon>Eukaryota</taxon>
        <taxon>Metazoa</taxon>
        <taxon>Ecdysozoa</taxon>
        <taxon>Arthropoda</taxon>
        <taxon>Hexapoda</taxon>
        <taxon>Insecta</taxon>
        <taxon>Pterygota</taxon>
        <taxon>Neoptera</taxon>
        <taxon>Endopterygota</taxon>
        <taxon>Diptera</taxon>
        <taxon>Nematocera</taxon>
        <taxon>Culicoidea</taxon>
        <taxon>Culicidae</taxon>
        <taxon>Culicinae</taxon>
        <taxon>Culicini</taxon>
        <taxon>Culex</taxon>
        <taxon>Culex</taxon>
    </lineage>
</organism>
<dbReference type="EMBL" id="HBUE01229128">
    <property type="protein sequence ID" value="CAG6543765.1"/>
    <property type="molecule type" value="Transcribed_RNA"/>
</dbReference>
<evidence type="ECO:0000313" key="1">
    <source>
        <dbReference type="EMBL" id="CAG6486208.1"/>
    </source>
</evidence>
<reference evidence="1" key="1">
    <citation type="submission" date="2021-05" db="EMBL/GenBank/DDBJ databases">
        <authorList>
            <person name="Alioto T."/>
            <person name="Alioto T."/>
            <person name="Gomez Garrido J."/>
        </authorList>
    </citation>
    <scope>NUCLEOTIDE SEQUENCE</scope>
</reference>
<sequence>MTPAHSPRPVLHVWPDRVAVLLHRVHQGLSQRSRLQAEPTLSGIRRDEPFIRFPICCSAGGHKDGSSRASWDCTRRWPIRTPSLALKSAKLYFINRIKYRKIKVTIH</sequence>
<dbReference type="EMBL" id="HBUE01103377">
    <property type="protein sequence ID" value="CAG6486208.1"/>
    <property type="molecule type" value="Transcribed_RNA"/>
</dbReference>
<dbReference type="AlphaFoldDB" id="A0A8D8FXC4"/>
<name>A0A8D8FXC4_CULPI</name>